<keyword evidence="4" id="KW-0472">Membrane</keyword>
<evidence type="ECO:0000256" key="4">
    <source>
        <dbReference type="ARBA" id="ARBA00023136"/>
    </source>
</evidence>
<evidence type="ECO:0000259" key="7">
    <source>
        <dbReference type="Pfam" id="PF07980"/>
    </source>
</evidence>
<dbReference type="RefSeq" id="WP_119049283.1">
    <property type="nucleotide sequence ID" value="NZ_CP032157.1"/>
</dbReference>
<evidence type="ECO:0000256" key="1">
    <source>
        <dbReference type="ARBA" id="ARBA00004442"/>
    </source>
</evidence>
<organism evidence="9 10">
    <name type="scientific">Paraflavitalea soli</name>
    <dbReference type="NCBI Taxonomy" id="2315862"/>
    <lineage>
        <taxon>Bacteria</taxon>
        <taxon>Pseudomonadati</taxon>
        <taxon>Bacteroidota</taxon>
        <taxon>Chitinophagia</taxon>
        <taxon>Chitinophagales</taxon>
        <taxon>Chitinophagaceae</taxon>
        <taxon>Paraflavitalea</taxon>
    </lineage>
</organism>
<dbReference type="InterPro" id="IPR033985">
    <property type="entry name" value="SusD-like_N"/>
</dbReference>
<name>A0A3B7MPE6_9BACT</name>
<dbReference type="InterPro" id="IPR011990">
    <property type="entry name" value="TPR-like_helical_dom_sf"/>
</dbReference>
<comment type="subcellular location">
    <subcellularLocation>
        <location evidence="1">Cell outer membrane</location>
    </subcellularLocation>
</comment>
<sequence length="465" mass="52408">MKRIHILTLSLALIAAASCKKYVDTPLPKNELVSELVFTDDKTATAAMVGLYSNMNAFNYYYANVLMNYLTAMQADDLYYLSTFANYDVFRQNSLLPSSQYVQSMWKDQYAYIYHANACIEGLTAAAALTPAVKNQLLGEAHFMRAFLHFYLVNMYGDVPLITTTNYLVNNVKPREKTAVVYDTIISDLITAKKLMTDNYPSTNRVRPNKAAATALLARVYLYTKQWAAAETEASLVLNNSLYSLLKDLNGVFLANSREAIWQLQPVNVAGGRNTWEGFTSTPATATASPAFRLDTTNLIAKFETGDLRLANWTGFRKLTTGATVYFPFKYKVRTNPTTVTTLTEYSMVMRLAEQFLIRAEARIQQDKLNEGRADLDSIRLRAGLTALPTNLDKAALLLAVEKERKLELFVEWGHRWFDLKRTNRATAVLGPVKGSFWQATDTLYPIPTNAIKTNIYLEQNEGYK</sequence>
<keyword evidence="3 6" id="KW-0732">Signal</keyword>
<accession>A0A3B7MPE6</accession>
<proteinExistence type="inferred from homology"/>
<evidence type="ECO:0000259" key="8">
    <source>
        <dbReference type="Pfam" id="PF14322"/>
    </source>
</evidence>
<feature type="signal peptide" evidence="6">
    <location>
        <begin position="1"/>
        <end position="17"/>
    </location>
</feature>
<evidence type="ECO:0000313" key="9">
    <source>
        <dbReference type="EMBL" id="AXY73445.1"/>
    </source>
</evidence>
<feature type="chain" id="PRO_5017803214" evidence="6">
    <location>
        <begin position="18"/>
        <end position="465"/>
    </location>
</feature>
<gene>
    <name evidence="9" type="ORF">D3H65_05410</name>
</gene>
<reference evidence="9 10" key="1">
    <citation type="submission" date="2018-09" db="EMBL/GenBank/DDBJ databases">
        <title>Genome sequencing of strain 6GH32-13.</title>
        <authorList>
            <person name="Weon H.-Y."/>
            <person name="Heo J."/>
            <person name="Kwon S.-W."/>
        </authorList>
    </citation>
    <scope>NUCLEOTIDE SEQUENCE [LARGE SCALE GENOMIC DNA]</scope>
    <source>
        <strain evidence="9 10">5GH32-13</strain>
    </source>
</reference>
<comment type="similarity">
    <text evidence="2">Belongs to the SusD family.</text>
</comment>
<dbReference type="PROSITE" id="PS51257">
    <property type="entry name" value="PROKAR_LIPOPROTEIN"/>
    <property type="match status" value="1"/>
</dbReference>
<keyword evidence="5" id="KW-0998">Cell outer membrane</keyword>
<protein>
    <submittedName>
        <fullName evidence="9">RagB/SusD family nutrient uptake outer membrane protein</fullName>
    </submittedName>
</protein>
<dbReference type="Proteomes" id="UP000263900">
    <property type="component" value="Chromosome"/>
</dbReference>
<evidence type="ECO:0000256" key="5">
    <source>
        <dbReference type="ARBA" id="ARBA00023237"/>
    </source>
</evidence>
<evidence type="ECO:0000313" key="10">
    <source>
        <dbReference type="Proteomes" id="UP000263900"/>
    </source>
</evidence>
<feature type="domain" description="SusD-like N-terminal" evidence="8">
    <location>
        <begin position="49"/>
        <end position="222"/>
    </location>
</feature>
<dbReference type="OrthoDB" id="625727at2"/>
<dbReference type="KEGG" id="pseg:D3H65_05410"/>
<dbReference type="AlphaFoldDB" id="A0A3B7MPE6"/>
<feature type="domain" description="RagB/SusD" evidence="7">
    <location>
        <begin position="311"/>
        <end position="464"/>
    </location>
</feature>
<dbReference type="CDD" id="cd08977">
    <property type="entry name" value="SusD"/>
    <property type="match status" value="1"/>
</dbReference>
<evidence type="ECO:0000256" key="6">
    <source>
        <dbReference type="SAM" id="SignalP"/>
    </source>
</evidence>
<evidence type="ECO:0000256" key="3">
    <source>
        <dbReference type="ARBA" id="ARBA00022729"/>
    </source>
</evidence>
<dbReference type="InterPro" id="IPR012944">
    <property type="entry name" value="SusD_RagB_dom"/>
</dbReference>
<dbReference type="Pfam" id="PF14322">
    <property type="entry name" value="SusD-like_3"/>
    <property type="match status" value="1"/>
</dbReference>
<keyword evidence="10" id="KW-1185">Reference proteome</keyword>
<dbReference type="EMBL" id="CP032157">
    <property type="protein sequence ID" value="AXY73445.1"/>
    <property type="molecule type" value="Genomic_DNA"/>
</dbReference>
<dbReference type="GO" id="GO:0009279">
    <property type="term" value="C:cell outer membrane"/>
    <property type="evidence" value="ECO:0007669"/>
    <property type="project" value="UniProtKB-SubCell"/>
</dbReference>
<dbReference type="Gene3D" id="1.25.40.390">
    <property type="match status" value="1"/>
</dbReference>
<evidence type="ECO:0000256" key="2">
    <source>
        <dbReference type="ARBA" id="ARBA00006275"/>
    </source>
</evidence>
<dbReference type="Pfam" id="PF07980">
    <property type="entry name" value="SusD_RagB"/>
    <property type="match status" value="1"/>
</dbReference>
<dbReference type="SUPFAM" id="SSF48452">
    <property type="entry name" value="TPR-like"/>
    <property type="match status" value="1"/>
</dbReference>